<proteinExistence type="predicted"/>
<evidence type="ECO:0000313" key="1">
    <source>
        <dbReference type="EMBL" id="CAH1711246.1"/>
    </source>
</evidence>
<name>A0A9P0NC51_APHGO</name>
<evidence type="ECO:0000313" key="2">
    <source>
        <dbReference type="Proteomes" id="UP001154329"/>
    </source>
</evidence>
<dbReference type="AlphaFoldDB" id="A0A9P0NC51"/>
<protein>
    <submittedName>
        <fullName evidence="1">Uncharacterized protein</fullName>
    </submittedName>
</protein>
<sequence length="159" mass="19396">MNEINAEPNIMGIKSKRIIWAGYLWRAVDQIVHEITRQKTTERTTKTKFYKNLRPGDIVARITRDSTPAIYTRTELESSLKWLQQTILFPKKRRLRDWRLQECWRSMSSNYLGSTNTQYTHIRSIYNRNRERPNVRFPLIIYNHRLWPRIRYIYMFQDG</sequence>
<gene>
    <name evidence="1" type="ORF">APHIGO_LOCUS1516</name>
</gene>
<keyword evidence="2" id="KW-1185">Reference proteome</keyword>
<dbReference type="EMBL" id="OU899034">
    <property type="protein sequence ID" value="CAH1711246.1"/>
    <property type="molecule type" value="Genomic_DNA"/>
</dbReference>
<accession>A0A9P0NC51</accession>
<organism evidence="1 2">
    <name type="scientific">Aphis gossypii</name>
    <name type="common">Cotton aphid</name>
    <dbReference type="NCBI Taxonomy" id="80765"/>
    <lineage>
        <taxon>Eukaryota</taxon>
        <taxon>Metazoa</taxon>
        <taxon>Ecdysozoa</taxon>
        <taxon>Arthropoda</taxon>
        <taxon>Hexapoda</taxon>
        <taxon>Insecta</taxon>
        <taxon>Pterygota</taxon>
        <taxon>Neoptera</taxon>
        <taxon>Paraneoptera</taxon>
        <taxon>Hemiptera</taxon>
        <taxon>Sternorrhyncha</taxon>
        <taxon>Aphidomorpha</taxon>
        <taxon>Aphidoidea</taxon>
        <taxon>Aphididae</taxon>
        <taxon>Aphidini</taxon>
        <taxon>Aphis</taxon>
        <taxon>Aphis</taxon>
    </lineage>
</organism>
<reference evidence="1" key="2">
    <citation type="submission" date="2022-10" db="EMBL/GenBank/DDBJ databases">
        <authorList>
            <consortium name="ENA_rothamsted_submissions"/>
            <consortium name="culmorum"/>
            <person name="King R."/>
        </authorList>
    </citation>
    <scope>NUCLEOTIDE SEQUENCE</scope>
</reference>
<dbReference type="Proteomes" id="UP001154329">
    <property type="component" value="Chromosome 1"/>
</dbReference>
<reference evidence="1" key="1">
    <citation type="submission" date="2022-02" db="EMBL/GenBank/DDBJ databases">
        <authorList>
            <person name="King R."/>
        </authorList>
    </citation>
    <scope>NUCLEOTIDE SEQUENCE</scope>
</reference>